<comment type="caution">
    <text evidence="1">The sequence shown here is derived from an EMBL/GenBank/DDBJ whole genome shotgun (WGS) entry which is preliminary data.</text>
</comment>
<name>A0A1F7U8I4_9BACT</name>
<dbReference type="AlphaFoldDB" id="A0A1F7U8I4"/>
<evidence type="ECO:0000313" key="2">
    <source>
        <dbReference type="Proteomes" id="UP000176303"/>
    </source>
</evidence>
<organism evidence="1 2">
    <name type="scientific">Candidatus Uhrbacteria bacterium RIFCSPHIGHO2_02_FULL_57_19</name>
    <dbReference type="NCBI Taxonomy" id="1802391"/>
    <lineage>
        <taxon>Bacteria</taxon>
        <taxon>Candidatus Uhriibacteriota</taxon>
    </lineage>
</organism>
<evidence type="ECO:0000313" key="1">
    <source>
        <dbReference type="EMBL" id="OGL74027.1"/>
    </source>
</evidence>
<accession>A0A1F7U8I4</accession>
<proteinExistence type="predicted"/>
<reference evidence="1 2" key="1">
    <citation type="journal article" date="2016" name="Nat. Commun.">
        <title>Thousands of microbial genomes shed light on interconnected biogeochemical processes in an aquifer system.</title>
        <authorList>
            <person name="Anantharaman K."/>
            <person name="Brown C.T."/>
            <person name="Hug L.A."/>
            <person name="Sharon I."/>
            <person name="Castelle C.J."/>
            <person name="Probst A.J."/>
            <person name="Thomas B.C."/>
            <person name="Singh A."/>
            <person name="Wilkins M.J."/>
            <person name="Karaoz U."/>
            <person name="Brodie E.L."/>
            <person name="Williams K.H."/>
            <person name="Hubbard S.S."/>
            <person name="Banfield J.F."/>
        </authorList>
    </citation>
    <scope>NUCLEOTIDE SEQUENCE [LARGE SCALE GENOMIC DNA]</scope>
</reference>
<dbReference type="Proteomes" id="UP000176303">
    <property type="component" value="Unassembled WGS sequence"/>
</dbReference>
<dbReference type="EMBL" id="MGDZ01000010">
    <property type="protein sequence ID" value="OGL74027.1"/>
    <property type="molecule type" value="Genomic_DNA"/>
</dbReference>
<dbReference type="STRING" id="1802391.A3D72_00855"/>
<evidence type="ECO:0008006" key="3">
    <source>
        <dbReference type="Google" id="ProtNLM"/>
    </source>
</evidence>
<gene>
    <name evidence="1" type="ORF">A3D72_00855</name>
</gene>
<sequence length="232" mass="26492">MGEKLLTTLPKALSDERLRPAFLELFVELFNAEWNESWTAESAFRKFRAQTEADIRPATLFLEWEQEGRKEVGQAMCLGYVDRLEGVTEERDLPPGCVSVADRRALIEAFYRQGVAPGALVLSVRELGISRKARLNRQAAISKIMCTALPVFWKGAESKATHAWFWTARATNFFKIAIGFGFREVHTIGGPRDIVAFCTPIDWCVSQLMREDMEELFLEMHLRTRELYPSLV</sequence>
<protein>
    <recommendedName>
        <fullName evidence="3">N-acetyltransferase domain-containing protein</fullName>
    </recommendedName>
</protein>